<dbReference type="Proteomes" id="UP000075880">
    <property type="component" value="Unassembled WGS sequence"/>
</dbReference>
<accession>A0AAG5DV20</accession>
<organism evidence="1 2">
    <name type="scientific">Anopheles atroparvus</name>
    <name type="common">European mosquito</name>
    <dbReference type="NCBI Taxonomy" id="41427"/>
    <lineage>
        <taxon>Eukaryota</taxon>
        <taxon>Metazoa</taxon>
        <taxon>Ecdysozoa</taxon>
        <taxon>Arthropoda</taxon>
        <taxon>Hexapoda</taxon>
        <taxon>Insecta</taxon>
        <taxon>Pterygota</taxon>
        <taxon>Neoptera</taxon>
        <taxon>Endopterygota</taxon>
        <taxon>Diptera</taxon>
        <taxon>Nematocera</taxon>
        <taxon>Culicoidea</taxon>
        <taxon>Culicidae</taxon>
        <taxon>Anophelinae</taxon>
        <taxon>Anopheles</taxon>
    </lineage>
</organism>
<protein>
    <submittedName>
        <fullName evidence="1">Uncharacterized protein</fullName>
    </submittedName>
</protein>
<evidence type="ECO:0000313" key="2">
    <source>
        <dbReference type="Proteomes" id="UP000075880"/>
    </source>
</evidence>
<reference evidence="1" key="1">
    <citation type="submission" date="2024-04" db="UniProtKB">
        <authorList>
            <consortium name="EnsemblMetazoa"/>
        </authorList>
    </citation>
    <scope>IDENTIFICATION</scope>
    <source>
        <strain evidence="1">EBRO</strain>
    </source>
</reference>
<sequence length="76" mass="8338">MGNHGHSSVDLHFDIALAWSSTARVAEPSCGATAQNRNVIPIHILDNYSVKTTVVTPKLQKPIFASLEFYTGELRD</sequence>
<proteinExistence type="predicted"/>
<evidence type="ECO:0000313" key="1">
    <source>
        <dbReference type="EnsemblMetazoa" id="ENSAATROPP014423"/>
    </source>
</evidence>
<name>A0AAG5DV20_ANOAO</name>
<dbReference type="EnsemblMetazoa" id="ENSAATROPT016409">
    <property type="protein sequence ID" value="ENSAATROPP014423"/>
    <property type="gene ID" value="ENSAATROPG013427"/>
</dbReference>
<dbReference type="AlphaFoldDB" id="A0AAG5DV20"/>
<keyword evidence="2" id="KW-1185">Reference proteome</keyword>